<feature type="compositionally biased region" description="Basic and acidic residues" evidence="3">
    <location>
        <begin position="471"/>
        <end position="488"/>
    </location>
</feature>
<accession>A0ABD3M0A7</accession>
<proteinExistence type="predicted"/>
<feature type="compositionally biased region" description="Polar residues" evidence="3">
    <location>
        <begin position="600"/>
        <end position="639"/>
    </location>
</feature>
<reference evidence="4 5" key="1">
    <citation type="submission" date="2024-10" db="EMBL/GenBank/DDBJ databases">
        <title>Updated reference genomes for cyclostephanoid diatoms.</title>
        <authorList>
            <person name="Roberts W.R."/>
            <person name="Alverson A.J."/>
        </authorList>
    </citation>
    <scope>NUCLEOTIDE SEQUENCE [LARGE SCALE GENOMIC DNA]</scope>
    <source>
        <strain evidence="4 5">AJA232-27</strain>
    </source>
</reference>
<comment type="caution">
    <text evidence="4">The sequence shown here is derived from an EMBL/GenBank/DDBJ whole genome shotgun (WGS) entry which is preliminary data.</text>
</comment>
<feature type="region of interest" description="Disordered" evidence="3">
    <location>
        <begin position="455"/>
        <end position="641"/>
    </location>
</feature>
<dbReference type="PANTHER" id="PTHR45641">
    <property type="entry name" value="TETRATRICOPEPTIDE REPEAT PROTEIN (AFU_ORTHOLOGUE AFUA_6G03870)"/>
    <property type="match status" value="1"/>
</dbReference>
<keyword evidence="2" id="KW-0802">TPR repeat</keyword>
<feature type="region of interest" description="Disordered" evidence="3">
    <location>
        <begin position="1016"/>
        <end position="1041"/>
    </location>
</feature>
<feature type="compositionally biased region" description="Polar residues" evidence="3">
    <location>
        <begin position="724"/>
        <end position="746"/>
    </location>
</feature>
<feature type="compositionally biased region" description="Low complexity" evidence="3">
    <location>
        <begin position="291"/>
        <end position="300"/>
    </location>
</feature>
<feature type="region of interest" description="Disordered" evidence="3">
    <location>
        <begin position="284"/>
        <end position="431"/>
    </location>
</feature>
<evidence type="ECO:0000256" key="3">
    <source>
        <dbReference type="SAM" id="MobiDB-lite"/>
    </source>
</evidence>
<keyword evidence="1" id="KW-0677">Repeat</keyword>
<feature type="region of interest" description="Disordered" evidence="3">
    <location>
        <begin position="724"/>
        <end position="765"/>
    </location>
</feature>
<evidence type="ECO:0000313" key="5">
    <source>
        <dbReference type="Proteomes" id="UP001530293"/>
    </source>
</evidence>
<feature type="compositionally biased region" description="Polar residues" evidence="3">
    <location>
        <begin position="910"/>
        <end position="927"/>
    </location>
</feature>
<evidence type="ECO:0000256" key="2">
    <source>
        <dbReference type="ARBA" id="ARBA00022803"/>
    </source>
</evidence>
<dbReference type="InterPro" id="IPR019734">
    <property type="entry name" value="TPR_rpt"/>
</dbReference>
<feature type="compositionally biased region" description="Basic and acidic residues" evidence="3">
    <location>
        <begin position="540"/>
        <end position="573"/>
    </location>
</feature>
<organism evidence="4 5">
    <name type="scientific">Discostella pseudostelligera</name>
    <dbReference type="NCBI Taxonomy" id="259834"/>
    <lineage>
        <taxon>Eukaryota</taxon>
        <taxon>Sar</taxon>
        <taxon>Stramenopiles</taxon>
        <taxon>Ochrophyta</taxon>
        <taxon>Bacillariophyta</taxon>
        <taxon>Coscinodiscophyceae</taxon>
        <taxon>Thalassiosirophycidae</taxon>
        <taxon>Stephanodiscales</taxon>
        <taxon>Stephanodiscaceae</taxon>
        <taxon>Discostella</taxon>
    </lineage>
</organism>
<dbReference type="PANTHER" id="PTHR45641:SF19">
    <property type="entry name" value="NEPHROCYSTIN-3"/>
    <property type="match status" value="1"/>
</dbReference>
<protein>
    <submittedName>
        <fullName evidence="4">Uncharacterized protein</fullName>
    </submittedName>
</protein>
<feature type="compositionally biased region" description="Polar residues" evidence="3">
    <location>
        <begin position="415"/>
        <end position="431"/>
    </location>
</feature>
<feature type="compositionally biased region" description="Basic and acidic residues" evidence="3">
    <location>
        <begin position="1025"/>
        <end position="1039"/>
    </location>
</feature>
<dbReference type="EMBL" id="JALLBG020000312">
    <property type="protein sequence ID" value="KAL3756176.1"/>
    <property type="molecule type" value="Genomic_DNA"/>
</dbReference>
<feature type="compositionally biased region" description="Basic and acidic residues" evidence="3">
    <location>
        <begin position="852"/>
        <end position="865"/>
    </location>
</feature>
<feature type="region of interest" description="Disordered" evidence="3">
    <location>
        <begin position="1"/>
        <end position="35"/>
    </location>
</feature>
<feature type="compositionally biased region" description="Basic and acidic residues" evidence="3">
    <location>
        <begin position="500"/>
        <end position="510"/>
    </location>
</feature>
<feature type="region of interest" description="Disordered" evidence="3">
    <location>
        <begin position="846"/>
        <end position="865"/>
    </location>
</feature>
<feature type="region of interest" description="Disordered" evidence="3">
    <location>
        <begin position="134"/>
        <end position="155"/>
    </location>
</feature>
<name>A0ABD3M0A7_9STRA</name>
<keyword evidence="5" id="KW-1185">Reference proteome</keyword>
<dbReference type="Proteomes" id="UP001530293">
    <property type="component" value="Unassembled WGS sequence"/>
</dbReference>
<gene>
    <name evidence="4" type="ORF">ACHAWU_007127</name>
</gene>
<feature type="compositionally biased region" description="Polar residues" evidence="3">
    <location>
        <begin position="755"/>
        <end position="765"/>
    </location>
</feature>
<feature type="region of interest" description="Disordered" evidence="3">
    <location>
        <begin position="1468"/>
        <end position="1493"/>
    </location>
</feature>
<evidence type="ECO:0000256" key="1">
    <source>
        <dbReference type="ARBA" id="ARBA00022737"/>
    </source>
</evidence>
<dbReference type="SUPFAM" id="SSF48452">
    <property type="entry name" value="TPR-like"/>
    <property type="match status" value="2"/>
</dbReference>
<evidence type="ECO:0000313" key="4">
    <source>
        <dbReference type="EMBL" id="KAL3756176.1"/>
    </source>
</evidence>
<feature type="region of interest" description="Disordered" evidence="3">
    <location>
        <begin position="78"/>
        <end position="104"/>
    </location>
</feature>
<dbReference type="InterPro" id="IPR011990">
    <property type="entry name" value="TPR-like_helical_dom_sf"/>
</dbReference>
<feature type="region of interest" description="Disordered" evidence="3">
    <location>
        <begin position="885"/>
        <end position="927"/>
    </location>
</feature>
<sequence>MLRRFRKRRDGQQGGDNNYALHSDAPDNGEDDGITMSVPLEDELVRGQTIQQPQHHQQQQPQHLPQPAFKHVLMTGDDKRGDRRQHRDSSVVDVEGSQRGSNQKLTTSISGTVTVGSHNKMQSSIQVRMVTPKREPPIIPPSTTTKINTSPLQERSRQKLDSLSRQHQRYQRQNHFHQYANTTNTLPTSCSVTTDGTMDSSMQPLPDCSRQPVFHRTNNNNYNSIVPPSSLTRRIVTCNDFWDGNNSTAGVSSLESSYYSKHDFHNLPRAFSFAEYSNMSSALETSFDTPGSNGNNNNNGGKHGGMQDATRPMNVRSHEYDYQPTPPQKRIKNDADGGNHAVVTPDPQIRGTNARAASTDDKDSSGTISKAGPIIPPSTTAVAVTPSPPSKSHKPTQKQNQPLHEPATRSARSDPPQQQQGQRASTPNTVDAASLASTAKISNTPHLISRLLMRQPKIKPRTLQQQNNDQGKPKQSESHHEAQKDEKPQQQQQQQSQTSEEGKDPKKEPPKGILKSPPPVARKLVEPPEELPNMQQTQRRRPDPPPDPPAECKHYPSKDSKSQHLRWAREQPSQHRKIQSNMQTESTSHPSKAQQHRNFHNTPPTRKQSGEFQPPSQLNSQKMSRNSQQRAHSELSTPVTFKKVNSTPSNFSSFFTDQTVNTVSTSKFWDDIEGFPDQRKGTRNTFGKDNISRDDIMVRETDEYFNNHLVDVKKDRLVVKGTENMQPTKDTAQQQPAASALPTTKNSKPDAAATGTASNSRVQTPLESIDEDESNAFSLKLPIHGTAGGFDDSDISALQMNDSATVYYQRQLHCGAVSVDSTTYWKMKYDKLKEETIAALGSNVIKEEDDEERHHRQGNDDQDDVQAKGELVELAEIMELHNPKAAHRKEVDENYGSLEETADTTRRTESTNVKESQRNPSPFDSFNQLCDAVMNGTDCSRNQKQYQEVTVHTMKKTAETMLNFVEQIEKGNTGKTIALELVKMKGLGNEIQACTSTCVPEMHDTTKDISVDVDDAFPPVQQPGSEEKTRLVEAPRETAEPNANQDFVMADETLPTSQHNDVSEQVKESFETDDESDGENLKLLGFVPFGQNVEDVSILEQWNKSRAEKCSKSLADDLTAGASRLSHGIVSKEPSDFSYWFDLPAPGTTCIPLLPLLTASLRLSTDAFDASDASPLNRVDDTVRLALADFLSHTSQGLTGDKLDVNVVKQNIGAIVVENESLRFVDSAVTLPEISHAAVLAISRRQFEEATDVYNCLLNSCQNASGPKIGLVGQLIASTLHNLSVLHLWQQEYDLALPCCREALRIKKEVEGNEGDSIDLWANLGLINYAIGSAPSSLAAFRMAAQISSKFYPDEHLMGRLMNNMAVVNFEIGTNMHLVQSQFKQALQMQKGDSTDLSESTDLSVGNILSASISTFNVGVTKAKQNQVDAAISYMSACYSIQQAILDSNDKIVRSTAYYMGSLRRSPSPALKRTGSGHGVKQPISDQNESQHTLHHNRTAYLIQSVTVDNHQEMAEPTKIAHNEGDSIVPQSTKGVSAASQSATPAQGVEISNSYPMLRLGSLRVEATTAQRVHQSLEGCYDSLSSRDREPNLLLLCRRSNIPTKYKTMSQNLIQKGVQAIKKREAQSLLHKNLERFGPRHPEVGKSHHNVGLLCLLTETYNDAVTHLEYAVRIYTNTMGLKHPEVASTLMLKGLAQLALGRFDDSMASMYRVRYSREHILGQQHPELGLILNNMACVQYELKDYKQAEALFQEALDLQREIFSTDPIFLKQVSIVLCNIAFLHAKSGSFPKALIELEGALQIRQDILHEDNDSLSDILQNMAHILAIHQLQHGAVNLDEMTEEYITMLKKSGSKR</sequence>
<dbReference type="SMART" id="SM00028">
    <property type="entry name" value="TPR"/>
    <property type="match status" value="6"/>
</dbReference>
<dbReference type="Pfam" id="PF13424">
    <property type="entry name" value="TPR_12"/>
    <property type="match status" value="2"/>
</dbReference>
<dbReference type="Gene3D" id="1.25.40.10">
    <property type="entry name" value="Tetratricopeptide repeat domain"/>
    <property type="match status" value="2"/>
</dbReference>
<feature type="compositionally biased region" description="Basic and acidic residues" evidence="3">
    <location>
        <begin position="78"/>
        <end position="90"/>
    </location>
</feature>
<feature type="compositionally biased region" description="Polar residues" evidence="3">
    <location>
        <begin position="579"/>
        <end position="593"/>
    </location>
</feature>
<feature type="compositionally biased region" description="Low complexity" evidence="3">
    <location>
        <begin position="141"/>
        <end position="151"/>
    </location>
</feature>